<dbReference type="AlphaFoldDB" id="A0A6N9YQ43"/>
<dbReference type="EMBL" id="JAAGOB010000009">
    <property type="protein sequence ID" value="NED97102.1"/>
    <property type="molecule type" value="Genomic_DNA"/>
</dbReference>
<dbReference type="RefSeq" id="WP_163819876.1">
    <property type="nucleotide sequence ID" value="NZ_JAAGOB010000009.1"/>
</dbReference>
<evidence type="ECO:0000313" key="2">
    <source>
        <dbReference type="Proteomes" id="UP000469185"/>
    </source>
</evidence>
<keyword evidence="2" id="KW-1185">Reference proteome</keyword>
<gene>
    <name evidence="1" type="ORF">G1H11_17520</name>
</gene>
<dbReference type="Proteomes" id="UP000469185">
    <property type="component" value="Unassembled WGS sequence"/>
</dbReference>
<evidence type="ECO:0000313" key="1">
    <source>
        <dbReference type="EMBL" id="NED97102.1"/>
    </source>
</evidence>
<organism evidence="1 2">
    <name type="scientific">Phytoactinopolyspora alkaliphila</name>
    <dbReference type="NCBI Taxonomy" id="1783498"/>
    <lineage>
        <taxon>Bacteria</taxon>
        <taxon>Bacillati</taxon>
        <taxon>Actinomycetota</taxon>
        <taxon>Actinomycetes</taxon>
        <taxon>Jiangellales</taxon>
        <taxon>Jiangellaceae</taxon>
        <taxon>Phytoactinopolyspora</taxon>
    </lineage>
</organism>
<dbReference type="Pfam" id="PF14085">
    <property type="entry name" value="DUF4265"/>
    <property type="match status" value="1"/>
</dbReference>
<proteinExistence type="predicted"/>
<name>A0A6N9YQ43_9ACTN</name>
<comment type="caution">
    <text evidence="1">The sequence shown here is derived from an EMBL/GenBank/DDBJ whole genome shotgun (WGS) entry which is preliminary data.</text>
</comment>
<sequence>MTESNVVVHPEPTWRDRSDFIISADLSEKGRSEQLWARQLADYRFEVCRIPFFMYDVALGDIVETDESYDMTKVIKSSVHSVFRVWFGNSGYPRQDIADTANMRRGDRMVCCEPLSCRCCGC</sequence>
<reference evidence="1 2" key="1">
    <citation type="submission" date="2020-02" db="EMBL/GenBank/DDBJ databases">
        <authorList>
            <person name="Li X.-J."/>
            <person name="Feng X.-M."/>
        </authorList>
    </citation>
    <scope>NUCLEOTIDE SEQUENCE [LARGE SCALE GENOMIC DNA]</scope>
    <source>
        <strain evidence="1 2">CGMCC 4.7225</strain>
    </source>
</reference>
<protein>
    <submittedName>
        <fullName evidence="1">DUF4265 domain-containing protein</fullName>
    </submittedName>
</protein>
<accession>A0A6N9YQ43</accession>
<dbReference type="InterPro" id="IPR025361">
    <property type="entry name" value="DUF4265"/>
</dbReference>